<evidence type="ECO:0000313" key="8">
    <source>
        <dbReference type="Proteomes" id="UP000231179"/>
    </source>
</evidence>
<dbReference type="PANTHER" id="PTHR10353">
    <property type="entry name" value="GLYCOSYL HYDROLASE"/>
    <property type="match status" value="1"/>
</dbReference>
<proteinExistence type="inferred from homology"/>
<sequence length="465" mass="54287">MQFKFPKNFLWGGSTSAYQFEGAFDTDGKGPSVQDTRKNYPKDTTDFKVASDHYHNWKEDIALMAEMGFKSYRFSIAWTRILPNGFGEVNQKGIEFYNNLIDELVKYNIEPIVTIFHFDMPAKLEENGGWLNRENIDNFANYAKILFENFGDRVKKWLTINEQNIMIIYGEIVGINFPEGKNKVQTKYQINHHMMLAQAKAIALCHKIVKNGQIGPAPNILSVYPNSNKPIDQLAAMNMRIFKNWFFLDTCIFGRYNNLVIEYLKTNKIMFEILKGDMETITANKPDFIAFNYYATATAQMPLEDLDFDALPDQQRMKSMLGMFQQVSNENLQKTQFGWEIDPVGLRNTLRELYDRYNLPLLITENGIGGYDELINGFVDDTYRIEYYQQHIKQMALAIKDGVNLIGFNPWSAIDLVSTHEGVKKRYGFVYVNRDEFDYKDLKRYPKKSFYWYKELLEKNSIEID</sequence>
<dbReference type="PROSITE" id="PS00572">
    <property type="entry name" value="GLYCOSYL_HYDROL_F1_1"/>
    <property type="match status" value="1"/>
</dbReference>
<dbReference type="InterPro" id="IPR018120">
    <property type="entry name" value="Glyco_hydro_1_AS"/>
</dbReference>
<dbReference type="PRINTS" id="PR00131">
    <property type="entry name" value="GLHYDRLASE1"/>
</dbReference>
<dbReference type="Gene3D" id="3.20.20.80">
    <property type="entry name" value="Glycosidases"/>
    <property type="match status" value="1"/>
</dbReference>
<feature type="active site" description="Nucleophile" evidence="4">
    <location>
        <position position="365"/>
    </location>
</feature>
<dbReference type="GO" id="GO:0005829">
    <property type="term" value="C:cytosol"/>
    <property type="evidence" value="ECO:0007669"/>
    <property type="project" value="TreeGrafter"/>
</dbReference>
<keyword evidence="2 6" id="KW-0378">Hydrolase</keyword>
<dbReference type="AlphaFoldDB" id="A0A2K8KKW4"/>
<dbReference type="GO" id="GO:0008422">
    <property type="term" value="F:beta-glucosidase activity"/>
    <property type="evidence" value="ECO:0007669"/>
    <property type="project" value="TreeGrafter"/>
</dbReference>
<keyword evidence="3 6" id="KW-0326">Glycosidase</keyword>
<dbReference type="GO" id="GO:0016052">
    <property type="term" value="P:carbohydrate catabolic process"/>
    <property type="evidence" value="ECO:0007669"/>
    <property type="project" value="TreeGrafter"/>
</dbReference>
<evidence type="ECO:0000256" key="3">
    <source>
        <dbReference type="ARBA" id="ARBA00023295"/>
    </source>
</evidence>
<dbReference type="SUPFAM" id="SSF51445">
    <property type="entry name" value="(Trans)glycosidases"/>
    <property type="match status" value="1"/>
</dbReference>
<reference evidence="7 8" key="1">
    <citation type="submission" date="2017-11" db="EMBL/GenBank/DDBJ databases">
        <title>Complete genome sequence of Spiroplasma clarkii CN-5 (DSM 19994).</title>
        <authorList>
            <person name="Tsai Y.-M."/>
            <person name="Chang A."/>
            <person name="Lo W.-S."/>
            <person name="Kuo C.-H."/>
        </authorList>
    </citation>
    <scope>NUCLEOTIDE SEQUENCE [LARGE SCALE GENOMIC DNA]</scope>
    <source>
        <strain evidence="7 8">CN-5</strain>
    </source>
</reference>
<dbReference type="PROSITE" id="PS00653">
    <property type="entry name" value="GLYCOSYL_HYDROL_F1_2"/>
    <property type="match status" value="1"/>
</dbReference>
<dbReference type="InterPro" id="IPR033132">
    <property type="entry name" value="GH_1_N_CS"/>
</dbReference>
<dbReference type="InterPro" id="IPR001360">
    <property type="entry name" value="Glyco_hydro_1"/>
</dbReference>
<dbReference type="Proteomes" id="UP000231179">
    <property type="component" value="Chromosome"/>
</dbReference>
<evidence type="ECO:0000256" key="6">
    <source>
        <dbReference type="RuleBase" id="RU004468"/>
    </source>
</evidence>
<accession>A0A2K8KKW4</accession>
<evidence type="ECO:0000256" key="2">
    <source>
        <dbReference type="ARBA" id="ARBA00022801"/>
    </source>
</evidence>
<dbReference type="InterPro" id="IPR017853">
    <property type="entry name" value="GH"/>
</dbReference>
<dbReference type="PANTHER" id="PTHR10353:SF122">
    <property type="entry name" value="6-PHOSPHO-BETA-GLUCOSIDASE ASCB-RELATED"/>
    <property type="match status" value="1"/>
</dbReference>
<dbReference type="FunFam" id="3.20.20.80:FF:000004">
    <property type="entry name" value="Beta-glucosidase 6-phospho-beta-glucosidase"/>
    <property type="match status" value="1"/>
</dbReference>
<name>A0A2K8KKW4_9MOLU</name>
<protein>
    <submittedName>
        <fullName evidence="7">6-phospho-beta-glucosidase</fullName>
    </submittedName>
</protein>
<evidence type="ECO:0000313" key="7">
    <source>
        <dbReference type="EMBL" id="ATX70921.1"/>
    </source>
</evidence>
<evidence type="ECO:0000256" key="5">
    <source>
        <dbReference type="RuleBase" id="RU003690"/>
    </source>
</evidence>
<dbReference type="Pfam" id="PF00232">
    <property type="entry name" value="Glyco_hydro_1"/>
    <property type="match status" value="1"/>
</dbReference>
<organism evidence="7 8">
    <name type="scientific">Spiroplasma clarkii</name>
    <dbReference type="NCBI Taxonomy" id="2139"/>
    <lineage>
        <taxon>Bacteria</taxon>
        <taxon>Bacillati</taxon>
        <taxon>Mycoplasmatota</taxon>
        <taxon>Mollicutes</taxon>
        <taxon>Entomoplasmatales</taxon>
        <taxon>Spiroplasmataceae</taxon>
        <taxon>Spiroplasma</taxon>
    </lineage>
</organism>
<evidence type="ECO:0000256" key="1">
    <source>
        <dbReference type="ARBA" id="ARBA00010838"/>
    </source>
</evidence>
<keyword evidence="8" id="KW-1185">Reference proteome</keyword>
<dbReference type="RefSeq" id="WP_100255222.1">
    <property type="nucleotide sequence ID" value="NZ_CP024870.1"/>
</dbReference>
<comment type="similarity">
    <text evidence="1 5">Belongs to the glycosyl hydrolase 1 family.</text>
</comment>
<evidence type="ECO:0000256" key="4">
    <source>
        <dbReference type="PROSITE-ProRule" id="PRU10055"/>
    </source>
</evidence>
<dbReference type="EMBL" id="CP024870">
    <property type="protein sequence ID" value="ATX70921.1"/>
    <property type="molecule type" value="Genomic_DNA"/>
</dbReference>
<gene>
    <name evidence="7" type="primary">bglA</name>
    <name evidence="7" type="ORF">SCLAR_v1c06020</name>
</gene>